<comment type="caution">
    <text evidence="12">The sequence shown here is derived from an EMBL/GenBank/DDBJ whole genome shotgun (WGS) entry which is preliminary data.</text>
</comment>
<dbReference type="Gene3D" id="1.10.760.10">
    <property type="entry name" value="Cytochrome c-like domain"/>
    <property type="match status" value="2"/>
</dbReference>
<keyword evidence="6" id="KW-0249">Electron transport</keyword>
<keyword evidence="3 8" id="KW-0349">Heme</keyword>
<evidence type="ECO:0000256" key="8">
    <source>
        <dbReference type="PIRSR" id="PIRSR000005-1"/>
    </source>
</evidence>
<feature type="binding site" description="axial binding residue" evidence="9">
    <location>
        <position position="91"/>
    </location>
    <ligand>
        <name>heme c</name>
        <dbReference type="ChEBI" id="CHEBI:61717"/>
        <label>1</label>
    </ligand>
    <ligandPart>
        <name>Fe</name>
        <dbReference type="ChEBI" id="CHEBI:18248"/>
    </ligandPart>
</feature>
<name>A0A3R8S0E8_9BURK</name>
<gene>
    <name evidence="12" type="ORF">EIP75_16770</name>
</gene>
<keyword evidence="13" id="KW-1185">Reference proteome</keyword>
<feature type="domain" description="Cytochrome c" evidence="11">
    <location>
        <begin position="127"/>
        <end position="213"/>
    </location>
</feature>
<evidence type="ECO:0000256" key="1">
    <source>
        <dbReference type="ARBA" id="ARBA00004418"/>
    </source>
</evidence>
<feature type="binding site" description="covalent" evidence="8">
    <location>
        <position position="144"/>
    </location>
    <ligand>
        <name>heme c</name>
        <dbReference type="ChEBI" id="CHEBI:61717"/>
        <label>2</label>
    </ligand>
</feature>
<feature type="signal peptide" evidence="10">
    <location>
        <begin position="1"/>
        <end position="26"/>
    </location>
</feature>
<feature type="binding site" description="axial binding residue" evidence="9">
    <location>
        <position position="48"/>
    </location>
    <ligand>
        <name>heme c</name>
        <dbReference type="ChEBI" id="CHEBI:61717"/>
        <label>1</label>
    </ligand>
    <ligandPart>
        <name>Fe</name>
        <dbReference type="ChEBI" id="CHEBI:18248"/>
    </ligandPart>
</feature>
<dbReference type="EMBL" id="RSED01000014">
    <property type="protein sequence ID" value="RRS03143.1"/>
    <property type="molecule type" value="Genomic_DNA"/>
</dbReference>
<feature type="binding site" description="axial binding residue" evidence="9">
    <location>
        <position position="145"/>
    </location>
    <ligand>
        <name>heme c</name>
        <dbReference type="ChEBI" id="CHEBI:61717"/>
        <label>2</label>
    </ligand>
    <ligandPart>
        <name>Fe</name>
        <dbReference type="ChEBI" id="CHEBI:18248"/>
    </ligandPart>
</feature>
<evidence type="ECO:0000256" key="10">
    <source>
        <dbReference type="SAM" id="SignalP"/>
    </source>
</evidence>
<evidence type="ECO:0000256" key="9">
    <source>
        <dbReference type="PIRSR" id="PIRSR000005-2"/>
    </source>
</evidence>
<evidence type="ECO:0000256" key="5">
    <source>
        <dbReference type="ARBA" id="ARBA00022764"/>
    </source>
</evidence>
<organism evidence="12 13">
    <name type="scientific">Aquabacterium soli</name>
    <dbReference type="NCBI Taxonomy" id="2493092"/>
    <lineage>
        <taxon>Bacteria</taxon>
        <taxon>Pseudomonadati</taxon>
        <taxon>Pseudomonadota</taxon>
        <taxon>Betaproteobacteria</taxon>
        <taxon>Burkholderiales</taxon>
        <taxon>Aquabacterium</taxon>
    </lineage>
</organism>
<dbReference type="GO" id="GO:0005506">
    <property type="term" value="F:iron ion binding"/>
    <property type="evidence" value="ECO:0007669"/>
    <property type="project" value="InterPro"/>
</dbReference>
<keyword evidence="4 9" id="KW-0479">Metal-binding</keyword>
<dbReference type="InterPro" id="IPR036909">
    <property type="entry name" value="Cyt_c-like_dom_sf"/>
</dbReference>
<dbReference type="AlphaFoldDB" id="A0A3R8S0E8"/>
<feature type="binding site" description="axial binding residue" evidence="9">
    <location>
        <position position="190"/>
    </location>
    <ligand>
        <name>heme c</name>
        <dbReference type="ChEBI" id="CHEBI:61717"/>
        <label>2</label>
    </ligand>
    <ligandPart>
        <name>Fe</name>
        <dbReference type="ChEBI" id="CHEBI:18248"/>
    </ligandPart>
</feature>
<feature type="chain" id="PRO_5018530447" evidence="10">
    <location>
        <begin position="27"/>
        <end position="227"/>
    </location>
</feature>
<evidence type="ECO:0000256" key="6">
    <source>
        <dbReference type="ARBA" id="ARBA00022982"/>
    </source>
</evidence>
<evidence type="ECO:0000256" key="3">
    <source>
        <dbReference type="ARBA" id="ARBA00022617"/>
    </source>
</evidence>
<evidence type="ECO:0000256" key="2">
    <source>
        <dbReference type="ARBA" id="ARBA00022448"/>
    </source>
</evidence>
<feature type="binding site" description="covalent" evidence="8">
    <location>
        <position position="141"/>
    </location>
    <ligand>
        <name>heme c</name>
        <dbReference type="ChEBI" id="CHEBI:61717"/>
        <label>2</label>
    </ligand>
</feature>
<evidence type="ECO:0000256" key="7">
    <source>
        <dbReference type="ARBA" id="ARBA00023004"/>
    </source>
</evidence>
<dbReference type="GO" id="GO:0042597">
    <property type="term" value="C:periplasmic space"/>
    <property type="evidence" value="ECO:0007669"/>
    <property type="project" value="UniProtKB-SubCell"/>
</dbReference>
<dbReference type="GO" id="GO:0020037">
    <property type="term" value="F:heme binding"/>
    <property type="evidence" value="ECO:0007669"/>
    <property type="project" value="InterPro"/>
</dbReference>
<reference evidence="12 13" key="1">
    <citation type="submission" date="2018-12" db="EMBL/GenBank/DDBJ databases">
        <title>The whole draft genome of Aquabacterium sp. SJQ9.</title>
        <authorList>
            <person name="Sun L."/>
            <person name="Gao X."/>
            <person name="Chen W."/>
            <person name="Huang K."/>
        </authorList>
    </citation>
    <scope>NUCLEOTIDE SEQUENCE [LARGE SCALE GENOMIC DNA]</scope>
    <source>
        <strain evidence="12 13">SJQ9</strain>
    </source>
</reference>
<comment type="PTM">
    <text evidence="8">Binds 2 heme c groups covalently per subunit.</text>
</comment>
<feature type="binding site" description="covalent" evidence="8">
    <location>
        <position position="47"/>
    </location>
    <ligand>
        <name>heme c</name>
        <dbReference type="ChEBI" id="CHEBI:61717"/>
        <label>1</label>
    </ligand>
</feature>
<evidence type="ECO:0000256" key="4">
    <source>
        <dbReference type="ARBA" id="ARBA00022723"/>
    </source>
</evidence>
<evidence type="ECO:0000313" key="13">
    <source>
        <dbReference type="Proteomes" id="UP000269265"/>
    </source>
</evidence>
<accession>A0A3R8S0E8</accession>
<sequence length="227" mass="24411">MKKSARSPYALAGLLVITLLTTAAQAQDAKPGDPAAAQKKVAMCIGCHAIPGYQSSFPEIHRVPMISGQTAKYIVSALQAYQKGDRKHPTMKGIAASLTEQDMLDIGSYYEASGKNLPPTPARNKAGTSAEIDALLKRGNCISCHGENLNKPIDASYPKLAGQHSDYLYVAMKSYQIDKNPQIGRNNAIMATQAKMFTHAELKQLSAYIGGLGGDLKTVPQSRFKTQ</sequence>
<keyword evidence="5" id="KW-0574">Periplasm</keyword>
<feature type="binding site" description="covalent" evidence="8">
    <location>
        <position position="44"/>
    </location>
    <ligand>
        <name>heme c</name>
        <dbReference type="ChEBI" id="CHEBI:61717"/>
        <label>1</label>
    </ligand>
</feature>
<comment type="subcellular location">
    <subcellularLocation>
        <location evidence="1">Periplasm</location>
    </subcellularLocation>
</comment>
<dbReference type="PANTHER" id="PTHR33751:SF9">
    <property type="entry name" value="CYTOCHROME C4"/>
    <property type="match status" value="1"/>
</dbReference>
<dbReference type="GO" id="GO:0009055">
    <property type="term" value="F:electron transfer activity"/>
    <property type="evidence" value="ECO:0007669"/>
    <property type="project" value="InterPro"/>
</dbReference>
<keyword evidence="10" id="KW-0732">Signal</keyword>
<dbReference type="Proteomes" id="UP000269265">
    <property type="component" value="Unassembled WGS sequence"/>
</dbReference>
<dbReference type="InterPro" id="IPR050597">
    <property type="entry name" value="Cytochrome_c_Oxidase_Subunit"/>
</dbReference>
<dbReference type="PROSITE" id="PS51007">
    <property type="entry name" value="CYTC"/>
    <property type="match status" value="2"/>
</dbReference>
<dbReference type="InterPro" id="IPR024167">
    <property type="entry name" value="Cytochrome_c4-like"/>
</dbReference>
<evidence type="ECO:0000313" key="12">
    <source>
        <dbReference type="EMBL" id="RRS03143.1"/>
    </source>
</evidence>
<dbReference type="PANTHER" id="PTHR33751">
    <property type="entry name" value="CBB3-TYPE CYTOCHROME C OXIDASE SUBUNIT FIXP"/>
    <property type="match status" value="1"/>
</dbReference>
<dbReference type="SUPFAM" id="SSF46626">
    <property type="entry name" value="Cytochrome c"/>
    <property type="match status" value="2"/>
</dbReference>
<evidence type="ECO:0000259" key="11">
    <source>
        <dbReference type="PROSITE" id="PS51007"/>
    </source>
</evidence>
<proteinExistence type="predicted"/>
<dbReference type="Pfam" id="PF00034">
    <property type="entry name" value="Cytochrom_C"/>
    <property type="match status" value="1"/>
</dbReference>
<dbReference type="PIRSF" id="PIRSF000005">
    <property type="entry name" value="Cytochrome_c4"/>
    <property type="match status" value="1"/>
</dbReference>
<keyword evidence="2" id="KW-0813">Transport</keyword>
<feature type="domain" description="Cytochrome c" evidence="11">
    <location>
        <begin position="27"/>
        <end position="114"/>
    </location>
</feature>
<keyword evidence="7 9" id="KW-0408">Iron</keyword>
<dbReference type="InterPro" id="IPR009056">
    <property type="entry name" value="Cyt_c-like_dom"/>
</dbReference>
<protein>
    <submittedName>
        <fullName evidence="12">Cytochrome c4</fullName>
    </submittedName>
</protein>
<dbReference type="OrthoDB" id="9796421at2"/>
<dbReference type="RefSeq" id="WP_125244437.1">
    <property type="nucleotide sequence ID" value="NZ_RSED01000014.1"/>
</dbReference>